<evidence type="ECO:0000256" key="2">
    <source>
        <dbReference type="ARBA" id="ARBA00022630"/>
    </source>
</evidence>
<evidence type="ECO:0000313" key="6">
    <source>
        <dbReference type="EMBL" id="RUO27835.1"/>
    </source>
</evidence>
<evidence type="ECO:0000256" key="4">
    <source>
        <dbReference type="ARBA" id="ARBA00038054"/>
    </source>
</evidence>
<comment type="caution">
    <text evidence="6">The sequence shown here is derived from an EMBL/GenBank/DDBJ whole genome shotgun (WGS) entry which is preliminary data.</text>
</comment>
<keyword evidence="2" id="KW-0285">Flavoprotein</keyword>
<dbReference type="Pfam" id="PF01613">
    <property type="entry name" value="Flavin_Reduct"/>
    <property type="match status" value="1"/>
</dbReference>
<comment type="cofactor">
    <cofactor evidence="1">
        <name>FMN</name>
        <dbReference type="ChEBI" id="CHEBI:58210"/>
    </cofactor>
</comment>
<evidence type="ECO:0000256" key="3">
    <source>
        <dbReference type="ARBA" id="ARBA00022643"/>
    </source>
</evidence>
<accession>A0ABY0BV12</accession>
<dbReference type="EMBL" id="PIPK01000002">
    <property type="protein sequence ID" value="RUO27835.1"/>
    <property type="molecule type" value="Genomic_DNA"/>
</dbReference>
<keyword evidence="7" id="KW-1185">Reference proteome</keyword>
<dbReference type="Gene3D" id="2.30.110.10">
    <property type="entry name" value="Electron Transport, Fmn-binding Protein, Chain A"/>
    <property type="match status" value="1"/>
</dbReference>
<organism evidence="6 7">
    <name type="scientific">Aliidiomarina maris</name>
    <dbReference type="NCBI Taxonomy" id="531312"/>
    <lineage>
        <taxon>Bacteria</taxon>
        <taxon>Pseudomonadati</taxon>
        <taxon>Pseudomonadota</taxon>
        <taxon>Gammaproteobacteria</taxon>
        <taxon>Alteromonadales</taxon>
        <taxon>Idiomarinaceae</taxon>
        <taxon>Aliidiomarina</taxon>
    </lineage>
</organism>
<comment type="similarity">
    <text evidence="4">Belongs to the flavoredoxin family.</text>
</comment>
<dbReference type="SUPFAM" id="SSF50475">
    <property type="entry name" value="FMN-binding split barrel"/>
    <property type="match status" value="1"/>
</dbReference>
<name>A0ABY0BV12_9GAMM</name>
<keyword evidence="3" id="KW-0288">FMN</keyword>
<sequence length="192" mass="20984">MPSRYRAQLINSLTGFKPANLLATQSLQGQPNVAMVSSAVHLGADPALLALVMRPPVVERHSLDNIRETGVYTLNHVHRDILEQAHQTAAKYPRQVSEFDAVGLSIEYPFSFAAPAVAESRLQIGLRLVEIVPIKHNGTEMVIGEIDWVQIKDDILHAEGYAAIEEIGSVTVSGLDSYHLTHSLGRLGYPSV</sequence>
<dbReference type="PANTHER" id="PTHR33798">
    <property type="entry name" value="FLAVOPROTEIN OXYGENASE"/>
    <property type="match status" value="1"/>
</dbReference>
<dbReference type="SMART" id="SM00903">
    <property type="entry name" value="Flavin_Reduct"/>
    <property type="match status" value="1"/>
</dbReference>
<gene>
    <name evidence="6" type="ORF">CWE07_03080</name>
</gene>
<feature type="domain" description="Flavin reductase like" evidence="5">
    <location>
        <begin position="12"/>
        <end position="163"/>
    </location>
</feature>
<dbReference type="InterPro" id="IPR002563">
    <property type="entry name" value="Flavin_Rdtase-like_dom"/>
</dbReference>
<evidence type="ECO:0000256" key="1">
    <source>
        <dbReference type="ARBA" id="ARBA00001917"/>
    </source>
</evidence>
<dbReference type="PANTHER" id="PTHR33798:SF5">
    <property type="entry name" value="FLAVIN REDUCTASE LIKE DOMAIN-CONTAINING PROTEIN"/>
    <property type="match status" value="1"/>
</dbReference>
<dbReference type="InterPro" id="IPR012349">
    <property type="entry name" value="Split_barrel_FMN-bd"/>
</dbReference>
<reference evidence="6 7" key="1">
    <citation type="journal article" date="2018" name="Front. Microbiol.">
        <title>Genome-Based Analysis Reveals the Taxonomy and Diversity of the Family Idiomarinaceae.</title>
        <authorList>
            <person name="Liu Y."/>
            <person name="Lai Q."/>
            <person name="Shao Z."/>
        </authorList>
    </citation>
    <scope>NUCLEOTIDE SEQUENCE [LARGE SCALE GENOMIC DNA]</scope>
    <source>
        <strain evidence="6 7">CF12-14</strain>
    </source>
</reference>
<protein>
    <submittedName>
        <fullName evidence="6">Flavin oxidoreductase</fullName>
    </submittedName>
</protein>
<evidence type="ECO:0000313" key="7">
    <source>
        <dbReference type="Proteomes" id="UP000287865"/>
    </source>
</evidence>
<evidence type="ECO:0000259" key="5">
    <source>
        <dbReference type="SMART" id="SM00903"/>
    </source>
</evidence>
<proteinExistence type="inferred from homology"/>
<dbReference type="Proteomes" id="UP000287865">
    <property type="component" value="Unassembled WGS sequence"/>
</dbReference>